<dbReference type="GO" id="GO:0032259">
    <property type="term" value="P:methylation"/>
    <property type="evidence" value="ECO:0007669"/>
    <property type="project" value="UniProtKB-KW"/>
</dbReference>
<evidence type="ECO:0000256" key="2">
    <source>
        <dbReference type="ARBA" id="ARBA00022691"/>
    </source>
</evidence>
<dbReference type="Pfam" id="PF13847">
    <property type="entry name" value="Methyltransf_31"/>
    <property type="match status" value="1"/>
</dbReference>
<evidence type="ECO:0000256" key="6">
    <source>
        <dbReference type="ARBA" id="ARBA00047941"/>
    </source>
</evidence>
<dbReference type="InterPro" id="IPR029063">
    <property type="entry name" value="SAM-dependent_MTases_sf"/>
</dbReference>
<evidence type="ECO:0000256" key="4">
    <source>
        <dbReference type="ARBA" id="ARBA00034521"/>
    </source>
</evidence>
<evidence type="ECO:0000256" key="8">
    <source>
        <dbReference type="ARBA" id="ARBA00048428"/>
    </source>
</evidence>
<dbReference type="NCBIfam" id="NF008823">
    <property type="entry name" value="PRK11873.1"/>
    <property type="match status" value="1"/>
</dbReference>
<protein>
    <recommendedName>
        <fullName evidence="5">Arsenite methyltransferase</fullName>
        <ecNumber evidence="4">2.1.1.137</ecNumber>
    </recommendedName>
</protein>
<dbReference type="STRING" id="1121919.SAMN02745975_00387"/>
<comment type="catalytic activity">
    <reaction evidence="7">
        <text>arsenic triglutathione + 2 [thioredoxin]-dithiol + 2 S-adenosyl-L-methionine + H2O = dimethylarsinous acid + 2 [thioredoxin]-disulfide + 3 glutathione + 2 S-adenosyl-L-homocysteine + 2 H(+)</text>
        <dbReference type="Rhea" id="RHEA:69464"/>
        <dbReference type="Rhea" id="RHEA-COMP:10698"/>
        <dbReference type="Rhea" id="RHEA-COMP:10700"/>
        <dbReference type="ChEBI" id="CHEBI:15377"/>
        <dbReference type="ChEBI" id="CHEBI:15378"/>
        <dbReference type="ChEBI" id="CHEBI:23808"/>
        <dbReference type="ChEBI" id="CHEBI:29950"/>
        <dbReference type="ChEBI" id="CHEBI:50058"/>
        <dbReference type="ChEBI" id="CHEBI:57856"/>
        <dbReference type="ChEBI" id="CHEBI:57925"/>
        <dbReference type="ChEBI" id="CHEBI:59789"/>
        <dbReference type="ChEBI" id="CHEBI:183640"/>
        <dbReference type="EC" id="2.1.1.137"/>
    </reaction>
</comment>
<gene>
    <name evidence="10" type="ORF">SAMN02745975_00387</name>
</gene>
<dbReference type="InterPro" id="IPR025714">
    <property type="entry name" value="Methyltranfer_dom"/>
</dbReference>
<evidence type="ECO:0000256" key="1">
    <source>
        <dbReference type="ARBA" id="ARBA00022679"/>
    </source>
</evidence>
<dbReference type="GO" id="GO:0030791">
    <property type="term" value="F:arsenite methyltransferase activity"/>
    <property type="evidence" value="ECO:0007669"/>
    <property type="project" value="UniProtKB-EC"/>
</dbReference>
<dbReference type="OrthoDB" id="9772751at2"/>
<name>A0A1M6D5Y9_9FIRM</name>
<comment type="catalytic activity">
    <reaction evidence="8">
        <text>arsenic triglutathione + 3 [thioredoxin]-dithiol + 3 S-adenosyl-L-methionine = trimethylarsine + 3 [thioredoxin]-disulfide + 3 glutathione + 3 S-adenosyl-L-homocysteine + 3 H(+)</text>
        <dbReference type="Rhea" id="RHEA:69432"/>
        <dbReference type="Rhea" id="RHEA-COMP:10698"/>
        <dbReference type="Rhea" id="RHEA-COMP:10700"/>
        <dbReference type="ChEBI" id="CHEBI:15378"/>
        <dbReference type="ChEBI" id="CHEBI:27130"/>
        <dbReference type="ChEBI" id="CHEBI:29950"/>
        <dbReference type="ChEBI" id="CHEBI:50058"/>
        <dbReference type="ChEBI" id="CHEBI:57856"/>
        <dbReference type="ChEBI" id="CHEBI:57925"/>
        <dbReference type="ChEBI" id="CHEBI:59789"/>
        <dbReference type="ChEBI" id="CHEBI:183640"/>
        <dbReference type="EC" id="2.1.1.137"/>
    </reaction>
</comment>
<evidence type="ECO:0000313" key="11">
    <source>
        <dbReference type="Proteomes" id="UP000184536"/>
    </source>
</evidence>
<sequence length="271" mass="29040">MKEDLREKVKEYYGGIADKVVQGEKGSCGCGTSCCGDISELILYDGEATQDLPKAAVNASLGCANPLLFADLQEGESVLDLGSGGGIDVLMASKIVGERGMVYGLDMTDEMLALANKNKEEMGAVNVEFIKGYIEEIPLGDGIMDVIMSNCVINLSADKEKALAEAYRVLKPGGRLAIADIVALRPVSQEIRKQAELWVGCIAGTLEVDAYMDILQKVGFHTIEIEPVHVYTKPIIEGLLASKKELLPQELSISLDAVDGAFAGAYIKAYK</sequence>
<keyword evidence="10" id="KW-0489">Methyltransferase</keyword>
<dbReference type="PANTHER" id="PTHR43675">
    <property type="entry name" value="ARSENITE METHYLTRANSFERASE"/>
    <property type="match status" value="1"/>
</dbReference>
<keyword evidence="1 10" id="KW-0808">Transferase</keyword>
<dbReference type="Gene3D" id="3.40.50.150">
    <property type="entry name" value="Vaccinia Virus protein VP39"/>
    <property type="match status" value="1"/>
</dbReference>
<dbReference type="RefSeq" id="WP_110939683.1">
    <property type="nucleotide sequence ID" value="NZ_FQZV01000005.1"/>
</dbReference>
<dbReference type="PANTHER" id="PTHR43675:SF8">
    <property type="entry name" value="ARSENITE METHYLTRANSFERASE"/>
    <property type="match status" value="1"/>
</dbReference>
<dbReference type="Proteomes" id="UP000184536">
    <property type="component" value="Unassembled WGS sequence"/>
</dbReference>
<organism evidence="10 11">
    <name type="scientific">Geosporobacter subterraneus DSM 17957</name>
    <dbReference type="NCBI Taxonomy" id="1121919"/>
    <lineage>
        <taxon>Bacteria</taxon>
        <taxon>Bacillati</taxon>
        <taxon>Bacillota</taxon>
        <taxon>Clostridia</taxon>
        <taxon>Peptostreptococcales</taxon>
        <taxon>Thermotaleaceae</taxon>
        <taxon>Geosporobacter</taxon>
    </lineage>
</organism>
<proteinExistence type="inferred from homology"/>
<dbReference type="SUPFAM" id="SSF53335">
    <property type="entry name" value="S-adenosyl-L-methionine-dependent methyltransferases"/>
    <property type="match status" value="1"/>
</dbReference>
<comment type="similarity">
    <text evidence="3">Belongs to the methyltransferase superfamily. Arsenite methyltransferase family.</text>
</comment>
<evidence type="ECO:0000259" key="9">
    <source>
        <dbReference type="Pfam" id="PF13847"/>
    </source>
</evidence>
<comment type="catalytic activity">
    <reaction evidence="6">
        <text>arsenic triglutathione + [thioredoxin]-dithiol + S-adenosyl-L-methionine + 2 H2O = methylarsonous acid + [thioredoxin]-disulfide + 3 glutathione + S-adenosyl-L-homocysteine + H(+)</text>
        <dbReference type="Rhea" id="RHEA:69460"/>
        <dbReference type="Rhea" id="RHEA-COMP:10698"/>
        <dbReference type="Rhea" id="RHEA-COMP:10700"/>
        <dbReference type="ChEBI" id="CHEBI:15377"/>
        <dbReference type="ChEBI" id="CHEBI:15378"/>
        <dbReference type="ChEBI" id="CHEBI:17826"/>
        <dbReference type="ChEBI" id="CHEBI:29950"/>
        <dbReference type="ChEBI" id="CHEBI:50058"/>
        <dbReference type="ChEBI" id="CHEBI:57856"/>
        <dbReference type="ChEBI" id="CHEBI:57925"/>
        <dbReference type="ChEBI" id="CHEBI:59789"/>
        <dbReference type="ChEBI" id="CHEBI:183640"/>
        <dbReference type="EC" id="2.1.1.137"/>
    </reaction>
</comment>
<dbReference type="InterPro" id="IPR026669">
    <property type="entry name" value="Arsenite_MeTrfase-like"/>
</dbReference>
<reference evidence="11" key="1">
    <citation type="submission" date="2016-11" db="EMBL/GenBank/DDBJ databases">
        <authorList>
            <person name="Varghese N."/>
            <person name="Submissions S."/>
        </authorList>
    </citation>
    <scope>NUCLEOTIDE SEQUENCE [LARGE SCALE GENOMIC DNA]</scope>
    <source>
        <strain evidence="11">DSM 17957</strain>
    </source>
</reference>
<evidence type="ECO:0000256" key="3">
    <source>
        <dbReference type="ARBA" id="ARBA00034487"/>
    </source>
</evidence>
<keyword evidence="2" id="KW-0949">S-adenosyl-L-methionine</keyword>
<dbReference type="EC" id="2.1.1.137" evidence="4"/>
<evidence type="ECO:0000313" key="10">
    <source>
        <dbReference type="EMBL" id="SHI68544.1"/>
    </source>
</evidence>
<keyword evidence="11" id="KW-1185">Reference proteome</keyword>
<dbReference type="EMBL" id="FQZV01000005">
    <property type="protein sequence ID" value="SHI68544.1"/>
    <property type="molecule type" value="Genomic_DNA"/>
</dbReference>
<evidence type="ECO:0000256" key="7">
    <source>
        <dbReference type="ARBA" id="ARBA00047943"/>
    </source>
</evidence>
<feature type="domain" description="Methyltransferase" evidence="9">
    <location>
        <begin position="73"/>
        <end position="218"/>
    </location>
</feature>
<dbReference type="CDD" id="cd02440">
    <property type="entry name" value="AdoMet_MTases"/>
    <property type="match status" value="1"/>
</dbReference>
<evidence type="ECO:0000256" key="5">
    <source>
        <dbReference type="ARBA" id="ARBA00034545"/>
    </source>
</evidence>
<dbReference type="AlphaFoldDB" id="A0A1M6D5Y9"/>
<accession>A0A1M6D5Y9</accession>